<dbReference type="AlphaFoldDB" id="J0WVQ4"/>
<dbReference type="eggNOG" id="KOG2861">
    <property type="taxonomic scope" value="Eukaryota"/>
</dbReference>
<reference evidence="4" key="1">
    <citation type="journal article" date="2012" name="Science">
        <title>The Paleozoic origin of enzymatic lignin decomposition reconstructed from 31 fungal genomes.</title>
        <authorList>
            <person name="Floudas D."/>
            <person name="Binder M."/>
            <person name="Riley R."/>
            <person name="Barry K."/>
            <person name="Blanchette R.A."/>
            <person name="Henrissat B."/>
            <person name="Martinez A.T."/>
            <person name="Otillar R."/>
            <person name="Spatafora J.W."/>
            <person name="Yadav J.S."/>
            <person name="Aerts A."/>
            <person name="Benoit I."/>
            <person name="Boyd A."/>
            <person name="Carlson A."/>
            <person name="Copeland A."/>
            <person name="Coutinho P.M."/>
            <person name="de Vries R.P."/>
            <person name="Ferreira P."/>
            <person name="Findley K."/>
            <person name="Foster B."/>
            <person name="Gaskell J."/>
            <person name="Glotzer D."/>
            <person name="Gorecki P."/>
            <person name="Heitman J."/>
            <person name="Hesse C."/>
            <person name="Hori C."/>
            <person name="Igarashi K."/>
            <person name="Jurgens J.A."/>
            <person name="Kallen N."/>
            <person name="Kersten P."/>
            <person name="Kohler A."/>
            <person name="Kuees U."/>
            <person name="Kumar T.K.A."/>
            <person name="Kuo A."/>
            <person name="LaButti K."/>
            <person name="Larrondo L.F."/>
            <person name="Lindquist E."/>
            <person name="Ling A."/>
            <person name="Lombard V."/>
            <person name="Lucas S."/>
            <person name="Lundell T."/>
            <person name="Martin R."/>
            <person name="McLaughlin D.J."/>
            <person name="Morgenstern I."/>
            <person name="Morin E."/>
            <person name="Murat C."/>
            <person name="Nagy L.G."/>
            <person name="Nolan M."/>
            <person name="Ohm R.A."/>
            <person name="Patyshakuliyeva A."/>
            <person name="Rokas A."/>
            <person name="Ruiz-Duenas F.J."/>
            <person name="Sabat G."/>
            <person name="Salamov A."/>
            <person name="Samejima M."/>
            <person name="Schmutz J."/>
            <person name="Slot J.C."/>
            <person name="St John F."/>
            <person name="Stenlid J."/>
            <person name="Sun H."/>
            <person name="Sun S."/>
            <person name="Syed K."/>
            <person name="Tsang A."/>
            <person name="Wiebenga A."/>
            <person name="Young D."/>
            <person name="Pisabarro A."/>
            <person name="Eastwood D.C."/>
            <person name="Martin F."/>
            <person name="Cullen D."/>
            <person name="Grigoriev I.V."/>
            <person name="Hibbett D.S."/>
        </authorList>
    </citation>
    <scope>NUCLEOTIDE SEQUENCE [LARGE SCALE GENOMIC DNA]</scope>
    <source>
        <strain evidence="4">TFB10046</strain>
    </source>
</reference>
<accession>J0WVQ4</accession>
<dbReference type="Pfam" id="PF02582">
    <property type="entry name" value="DUF155"/>
    <property type="match status" value="1"/>
</dbReference>
<organism evidence="3 4">
    <name type="scientific">Auricularia subglabra (strain TFB-10046 / SS5)</name>
    <name type="common">White-rot fungus</name>
    <name type="synonym">Auricularia delicata (strain TFB10046)</name>
    <dbReference type="NCBI Taxonomy" id="717982"/>
    <lineage>
        <taxon>Eukaryota</taxon>
        <taxon>Fungi</taxon>
        <taxon>Dikarya</taxon>
        <taxon>Basidiomycota</taxon>
        <taxon>Agaricomycotina</taxon>
        <taxon>Agaricomycetes</taxon>
        <taxon>Auriculariales</taxon>
        <taxon>Auriculariaceae</taxon>
        <taxon>Auricularia</taxon>
    </lineage>
</organism>
<dbReference type="GO" id="GO:0005739">
    <property type="term" value="C:mitochondrion"/>
    <property type="evidence" value="ECO:0007669"/>
    <property type="project" value="UniProtKB-ARBA"/>
</dbReference>
<evidence type="ECO:0000259" key="2">
    <source>
        <dbReference type="Pfam" id="PF02582"/>
    </source>
</evidence>
<name>J0WVQ4_AURST</name>
<dbReference type="EMBL" id="JH687817">
    <property type="protein sequence ID" value="EJD39109.1"/>
    <property type="molecule type" value="Genomic_DNA"/>
</dbReference>
<dbReference type="Proteomes" id="UP000006514">
    <property type="component" value="Unassembled WGS sequence"/>
</dbReference>
<evidence type="ECO:0000256" key="1">
    <source>
        <dbReference type="ARBA" id="ARBA00008306"/>
    </source>
</evidence>
<dbReference type="PANTHER" id="PTHR16255:SF1">
    <property type="entry name" value="REQUIRED FOR MEIOTIC NUCLEAR DIVISION PROTEIN 1 HOMOLOG"/>
    <property type="match status" value="1"/>
</dbReference>
<dbReference type="InterPro" id="IPR051624">
    <property type="entry name" value="RMD1/Sad1-interacting"/>
</dbReference>
<feature type="domain" description="DUF155" evidence="2">
    <location>
        <begin position="50"/>
        <end position="243"/>
    </location>
</feature>
<dbReference type="InParanoid" id="J0WVQ4"/>
<evidence type="ECO:0000313" key="3">
    <source>
        <dbReference type="EMBL" id="EJD39109.1"/>
    </source>
</evidence>
<gene>
    <name evidence="3" type="ORF">AURDEDRAFT_107564</name>
</gene>
<evidence type="ECO:0000313" key="4">
    <source>
        <dbReference type="Proteomes" id="UP000006514"/>
    </source>
</evidence>
<keyword evidence="4" id="KW-1185">Reference proteome</keyword>
<dbReference type="GO" id="GO:0070131">
    <property type="term" value="P:positive regulation of mitochondrial translation"/>
    <property type="evidence" value="ECO:0007669"/>
    <property type="project" value="TreeGrafter"/>
</dbReference>
<dbReference type="OMA" id="QLMKFRQ"/>
<sequence>MRANRLDIRPVLTLTTAGRYVLPALSRALPPGSRAFEDALWVPRWRDGELFVFGNGSIVSWGLDEDGLAAFRREAVHPAVEIDPLSEPETEELEFVTDPNESTRLQGDLIILGHQPELAEPEALPQHPDDAALSGDTFAARYAFSQALARSTALSALEEALETYLTSVSQLPHTLATTGKPGLSRRQLIVKLGELLKFRQGLNLNRENFGDMPDFYWTEPVLEGYFNSMSNALDIKQRVNAVNSKITYAGEMQSTLRELLTERSSHSMELIIILLISVEVIFVLIHNGPDLMRAILGREKPEAEEVKRQH</sequence>
<proteinExistence type="inferred from homology"/>
<comment type="similarity">
    <text evidence="1">Belongs to the RMD1/sif2 family.</text>
</comment>
<protein>
    <recommendedName>
        <fullName evidence="2">DUF155 domain-containing protein</fullName>
    </recommendedName>
</protein>
<dbReference type="PANTHER" id="PTHR16255">
    <property type="entry name" value="REQUIRED FOR MEIOTIC NUCLEAR DIVISION PROTEIN 1 HOMOLOG"/>
    <property type="match status" value="1"/>
</dbReference>
<dbReference type="OrthoDB" id="242766at2759"/>
<dbReference type="KEGG" id="adl:AURDEDRAFT_107564"/>
<dbReference type="InterPro" id="IPR003734">
    <property type="entry name" value="DUF155"/>
</dbReference>